<feature type="region of interest" description="Disordered" evidence="1">
    <location>
        <begin position="175"/>
        <end position="253"/>
    </location>
</feature>
<reference evidence="2" key="1">
    <citation type="submission" date="2020-05" db="EMBL/GenBank/DDBJ databases">
        <authorList>
            <person name="Chiriac C."/>
            <person name="Salcher M."/>
            <person name="Ghai R."/>
            <person name="Kavagutti S V."/>
        </authorList>
    </citation>
    <scope>NUCLEOTIDE SEQUENCE</scope>
</reference>
<feature type="compositionally biased region" description="Gly residues" evidence="1">
    <location>
        <begin position="9"/>
        <end position="22"/>
    </location>
</feature>
<feature type="compositionally biased region" description="Low complexity" evidence="1">
    <location>
        <begin position="175"/>
        <end position="247"/>
    </location>
</feature>
<dbReference type="GO" id="GO:0005615">
    <property type="term" value="C:extracellular space"/>
    <property type="evidence" value="ECO:0007669"/>
    <property type="project" value="TreeGrafter"/>
</dbReference>
<evidence type="ECO:0000256" key="1">
    <source>
        <dbReference type="SAM" id="MobiDB-lite"/>
    </source>
</evidence>
<dbReference type="EMBL" id="LR797824">
    <property type="protein sequence ID" value="CAB4241747.1"/>
    <property type="molecule type" value="Genomic_DNA"/>
</dbReference>
<name>A0A6J5TCV8_9CAUD</name>
<keyword evidence="2" id="KW-0176">Collagen</keyword>
<dbReference type="GO" id="GO:0031012">
    <property type="term" value="C:extracellular matrix"/>
    <property type="evidence" value="ECO:0007669"/>
    <property type="project" value="TreeGrafter"/>
</dbReference>
<evidence type="ECO:0000313" key="2">
    <source>
        <dbReference type="EMBL" id="CAB4241747.1"/>
    </source>
</evidence>
<dbReference type="InterPro" id="IPR008160">
    <property type="entry name" value="Collagen"/>
</dbReference>
<sequence>MGIRASSGGQLGGNNTSGGGGAPSLTISDVQHIVSDSVTTDNTVQGLALSSVYDPVTGKIKLRLGTPPDSPIVNVVPASIEVKKMGNLVGAATGFNFAGSGVGVVSIVDDIATINIVGGGGTGGGGISVSSVVIDSNGHLQVSLDDGNIIDAGVARGTQGPQGLPGVPGAQGLQGLQGLPGAQGLQGPQGLPGLPGTQGPKGDTGYPGVAGAQGAQGLPGADGAQGTKGDAGLPGAQGPQGIQGAAGRNVTSSAVDSNGNLQITLSDGVVINAGHVVGAQGAQGIQGLQGIAGLQGVKGDTGASISSAVVNGSGHLIITKSDGVVVDAGLILGPQGAQGVKGDTGATGAQGPAGTSYTVNNKSGQVQVFGLSSTTQPGYDLEVDLANKANKLSTARNISLSGKVTGITSFDGSGNVTMTTSLSGVTTTDIAEGTNQYFTNARARGALSASTGLSYNASTGVMSLNANSDQIAEGTNNLYFNNNRFDNRLGQSTLAQFSDVANTSPTTGQALIWNGNVWTPGNVASGGSSGGTSAGLFKATAQIEYDASGNLSNVSILNGGISAVITTATSTTATVTFTFTGSTCSPMGIQVYGYQRTNNVYVTRALASDFPTRTVAAGGVPGAPTTFSAFDASANTMTLGLTKAVTGASAGIGQTTHCVVQFLLSAI</sequence>
<dbReference type="PANTHER" id="PTHR24023">
    <property type="entry name" value="COLLAGEN ALPHA"/>
    <property type="match status" value="1"/>
</dbReference>
<accession>A0A6J5TCV8</accession>
<proteinExistence type="predicted"/>
<organism evidence="2">
    <name type="scientific">uncultured Caudovirales phage</name>
    <dbReference type="NCBI Taxonomy" id="2100421"/>
    <lineage>
        <taxon>Viruses</taxon>
        <taxon>Duplodnaviria</taxon>
        <taxon>Heunggongvirae</taxon>
        <taxon>Uroviricota</taxon>
        <taxon>Caudoviricetes</taxon>
        <taxon>Peduoviridae</taxon>
        <taxon>Maltschvirus</taxon>
        <taxon>Maltschvirus maltsch</taxon>
    </lineage>
</organism>
<protein>
    <submittedName>
        <fullName evidence="2">Collagen triple helix repeat</fullName>
    </submittedName>
</protein>
<dbReference type="InterPro" id="IPR050149">
    <property type="entry name" value="Collagen_superfamily"/>
</dbReference>
<dbReference type="Pfam" id="PF01391">
    <property type="entry name" value="Collagen"/>
    <property type="match status" value="1"/>
</dbReference>
<feature type="region of interest" description="Disordered" evidence="1">
    <location>
        <begin position="1"/>
        <end position="22"/>
    </location>
</feature>
<gene>
    <name evidence="2" type="ORF">UFOVP71_285</name>
</gene>
<dbReference type="Gene3D" id="1.20.5.320">
    <property type="entry name" value="6-Phosphogluconate Dehydrogenase, domain 3"/>
    <property type="match status" value="3"/>
</dbReference>
<dbReference type="PANTHER" id="PTHR24023:SF1082">
    <property type="entry name" value="COLLAGEN TRIPLE HELIX REPEAT"/>
    <property type="match status" value="1"/>
</dbReference>